<dbReference type="GO" id="GO:0005634">
    <property type="term" value="C:nucleus"/>
    <property type="evidence" value="ECO:0007669"/>
    <property type="project" value="UniProtKB-SubCell"/>
</dbReference>
<evidence type="ECO:0000313" key="9">
    <source>
        <dbReference type="EMBL" id="PWA50911.1"/>
    </source>
</evidence>
<dbReference type="PANTHER" id="PTHR31221">
    <property type="entry name" value="WRKY TRANSCRIPTION FACTOR PROTEIN 1-RELATED"/>
    <property type="match status" value="1"/>
</dbReference>
<sequence>MVAPSESSEEVAVSQSNEIESEVISIPPDSKRQSYYKCTYAHCPVRKHVERASHDEKVVVTTYEGRHDHEMPSGIRTGTINTQRNNTGRRRTYSYTRNHLVFLAAGTSSSDYDEPRPQPIVNKSTGMSPYFPPRNEKLVQVEGVNPPDEKKELEEKVDDLEHRIQEVPMDKARTPNQEEVKCLEAEKIKLADRTPEICYECYKLLVSPDLLVPHGKFQDQAICLGGH</sequence>
<dbReference type="InterPro" id="IPR044810">
    <property type="entry name" value="WRKY_plant"/>
</dbReference>
<evidence type="ECO:0000256" key="4">
    <source>
        <dbReference type="ARBA" id="ARBA00023163"/>
    </source>
</evidence>
<reference evidence="9 10" key="2">
    <citation type="journal article" date="2018" name="Mol. Plant">
        <title>The genome of Artemisia annua provides insight into the evolution of Asteraceae family and artemisinin biosynthesis.</title>
        <authorList>
            <person name="Shen Q."/>
            <person name="Zhang L."/>
            <person name="Liao Z."/>
            <person name="Wang S."/>
            <person name="Yan T."/>
            <person name="Shi P."/>
            <person name="Liu M."/>
            <person name="Fu X."/>
            <person name="Pan Q."/>
            <person name="Wang Y."/>
            <person name="Lv Z."/>
            <person name="Lu X."/>
            <person name="Zhang F."/>
            <person name="Jiang W."/>
            <person name="Ma Y."/>
            <person name="Chen M."/>
            <person name="Hao X."/>
            <person name="Li L."/>
            <person name="Tang Y."/>
            <person name="Lv G."/>
            <person name="Zhou Y."/>
            <person name="Sun X."/>
            <person name="Brodelius P.E."/>
            <person name="Rose J.K.C."/>
            <person name="Tang K."/>
        </authorList>
    </citation>
    <scope>NUCLEOTIDE SEQUENCE [LARGE SCALE GENOMIC DNA]</scope>
    <source>
        <strain evidence="10">cv. Huhao1</strain>
        <tissue evidence="9">Leaf</tissue>
    </source>
</reference>
<dbReference type="PROSITE" id="PS50811">
    <property type="entry name" value="WRKY"/>
    <property type="match status" value="1"/>
</dbReference>
<dbReference type="SMART" id="SM00774">
    <property type="entry name" value="WRKY"/>
    <property type="match status" value="1"/>
</dbReference>
<evidence type="ECO:0000256" key="3">
    <source>
        <dbReference type="ARBA" id="ARBA00023125"/>
    </source>
</evidence>
<dbReference type="OrthoDB" id="1722085at2759"/>
<organism evidence="9 10">
    <name type="scientific">Artemisia annua</name>
    <name type="common">Sweet wormwood</name>
    <dbReference type="NCBI Taxonomy" id="35608"/>
    <lineage>
        <taxon>Eukaryota</taxon>
        <taxon>Viridiplantae</taxon>
        <taxon>Streptophyta</taxon>
        <taxon>Embryophyta</taxon>
        <taxon>Tracheophyta</taxon>
        <taxon>Spermatophyta</taxon>
        <taxon>Magnoliopsida</taxon>
        <taxon>eudicotyledons</taxon>
        <taxon>Gunneridae</taxon>
        <taxon>Pentapetalae</taxon>
        <taxon>asterids</taxon>
        <taxon>campanulids</taxon>
        <taxon>Asterales</taxon>
        <taxon>Asteraceae</taxon>
        <taxon>Asteroideae</taxon>
        <taxon>Anthemideae</taxon>
        <taxon>Artemisiinae</taxon>
        <taxon>Artemisia</taxon>
    </lineage>
</organism>
<proteinExistence type="evidence at transcript level"/>
<dbReference type="GO" id="GO:0003700">
    <property type="term" value="F:DNA-binding transcription factor activity"/>
    <property type="evidence" value="ECO:0007669"/>
    <property type="project" value="InterPro"/>
</dbReference>
<feature type="domain" description="WRKY" evidence="7">
    <location>
        <begin position="33"/>
        <end position="72"/>
    </location>
</feature>
<dbReference type="Gene3D" id="2.20.25.80">
    <property type="entry name" value="WRKY domain"/>
    <property type="match status" value="1"/>
</dbReference>
<comment type="subcellular location">
    <subcellularLocation>
        <location evidence="1">Nucleus</location>
    </subcellularLocation>
</comment>
<name>A0A2U1LPJ1_ARTAN</name>
<dbReference type="Pfam" id="PF03106">
    <property type="entry name" value="WRKY"/>
    <property type="match status" value="1"/>
</dbReference>
<keyword evidence="2" id="KW-0805">Transcription regulation</keyword>
<gene>
    <name evidence="9" type="ORF">CTI12_AA301040</name>
</gene>
<evidence type="ECO:0000256" key="6">
    <source>
        <dbReference type="SAM" id="MobiDB-lite"/>
    </source>
</evidence>
<feature type="region of interest" description="Disordered" evidence="6">
    <location>
        <begin position="1"/>
        <end position="26"/>
    </location>
</feature>
<feature type="compositionally biased region" description="Low complexity" evidence="6">
    <location>
        <begin position="1"/>
        <end position="16"/>
    </location>
</feature>
<dbReference type="STRING" id="35608.A0A2U1LPJ1"/>
<dbReference type="InterPro" id="IPR036576">
    <property type="entry name" value="WRKY_dom_sf"/>
</dbReference>
<dbReference type="PANTHER" id="PTHR31221:SF193">
    <property type="entry name" value="WRKY TRANSCRIPTION FACTOR PROTEIN 1-RELATED"/>
    <property type="match status" value="1"/>
</dbReference>
<accession>A0A2U1LPJ1</accession>
<evidence type="ECO:0000256" key="1">
    <source>
        <dbReference type="ARBA" id="ARBA00004123"/>
    </source>
</evidence>
<keyword evidence="10" id="KW-1185">Reference proteome</keyword>
<dbReference type="SUPFAM" id="SSF118290">
    <property type="entry name" value="WRKY DNA-binding domain"/>
    <property type="match status" value="1"/>
</dbReference>
<dbReference type="EMBL" id="PKPP01008361">
    <property type="protein sequence ID" value="PWA50911.1"/>
    <property type="molecule type" value="Genomic_DNA"/>
</dbReference>
<dbReference type="AlphaFoldDB" id="A0A2U1LPJ1"/>
<keyword evidence="4" id="KW-0804">Transcription</keyword>
<reference evidence="8" key="1">
    <citation type="submission" date="2016-07" db="EMBL/GenBank/DDBJ databases">
        <title>The genome of Artemisia annua provides insight into the evolution of Asteraceae family and artemisinin biosynthesis.</title>
        <authorList>
            <person name="Shen Q."/>
            <person name="Zhang L."/>
            <person name="Liao Z."/>
            <person name="Wang S."/>
            <person name="Yan T."/>
            <person name="Shi P."/>
            <person name="Liu M."/>
            <person name="Fu X."/>
            <person name="Pan Q."/>
            <person name="Wang Y."/>
            <person name="Lv Z."/>
            <person name="Lu X."/>
            <person name="Zhang F."/>
            <person name="Jiang W."/>
            <person name="Ma Y."/>
            <person name="Chen M."/>
            <person name="Hao X."/>
            <person name="Li L."/>
            <person name="Tang Y."/>
            <person name="Sun X."/>
            <person name="Brodelius P.E."/>
            <person name="Rose J.K.C."/>
            <person name="Tang K."/>
        </authorList>
    </citation>
    <scope>NUCLEOTIDE SEQUENCE</scope>
</reference>
<dbReference type="Proteomes" id="UP000245207">
    <property type="component" value="Unassembled WGS sequence"/>
</dbReference>
<evidence type="ECO:0000256" key="2">
    <source>
        <dbReference type="ARBA" id="ARBA00023015"/>
    </source>
</evidence>
<evidence type="ECO:0000313" key="8">
    <source>
        <dbReference type="EMBL" id="ASU47397.1"/>
    </source>
</evidence>
<evidence type="ECO:0000313" key="10">
    <source>
        <dbReference type="Proteomes" id="UP000245207"/>
    </source>
</evidence>
<protein>
    <submittedName>
        <fullName evidence="9">DNA-binding WRKY</fullName>
    </submittedName>
    <submittedName>
        <fullName evidence="8">Putative WRKY transcription factor</fullName>
    </submittedName>
</protein>
<keyword evidence="5" id="KW-0539">Nucleus</keyword>
<evidence type="ECO:0000256" key="5">
    <source>
        <dbReference type="ARBA" id="ARBA00023242"/>
    </source>
</evidence>
<keyword evidence="3 9" id="KW-0238">DNA-binding</keyword>
<dbReference type="GO" id="GO:0043565">
    <property type="term" value="F:sequence-specific DNA binding"/>
    <property type="evidence" value="ECO:0007669"/>
    <property type="project" value="InterPro"/>
</dbReference>
<dbReference type="EMBL" id="KX641005">
    <property type="protein sequence ID" value="ASU47397.1"/>
    <property type="molecule type" value="mRNA"/>
</dbReference>
<dbReference type="InterPro" id="IPR003657">
    <property type="entry name" value="WRKY_dom"/>
</dbReference>
<evidence type="ECO:0000259" key="7">
    <source>
        <dbReference type="PROSITE" id="PS50811"/>
    </source>
</evidence>